<evidence type="ECO:0000313" key="5">
    <source>
        <dbReference type="EMBL" id="ETO16095.1"/>
    </source>
</evidence>
<feature type="transmembrane region" description="Helical" evidence="4">
    <location>
        <begin position="112"/>
        <end position="134"/>
    </location>
</feature>
<name>X6MSK9_RETFI</name>
<dbReference type="InterPro" id="IPR015943">
    <property type="entry name" value="WD40/YVTN_repeat-like_dom_sf"/>
</dbReference>
<dbReference type="InterPro" id="IPR020472">
    <property type="entry name" value="WD40_PAC1"/>
</dbReference>
<dbReference type="CDD" id="cd00200">
    <property type="entry name" value="WD40"/>
    <property type="match status" value="1"/>
</dbReference>
<dbReference type="InterPro" id="IPR019775">
    <property type="entry name" value="WD40_repeat_CS"/>
</dbReference>
<dbReference type="AlphaFoldDB" id="X6MSK9"/>
<feature type="repeat" description="WD" evidence="3">
    <location>
        <begin position="339"/>
        <end position="384"/>
    </location>
</feature>
<dbReference type="InterPro" id="IPR001680">
    <property type="entry name" value="WD40_rpt"/>
</dbReference>
<sequence>MEIFMIQYVKLKKIVFDVPSLILKEKSSNIFSSYNNLRLAQKEKEKMTTHINEKQTSTRPALLTVHVYNVLIYLFCVKLLEDIQVVIQHWIRILNITLGWIHDFDKIVVNYVMFPLFFIFIQSQITVFMFDVFISSSKLINTFTGHSDIVWSIDYSILGDGQFICSGSADETVRVWDVENNKQIQSFNKHSSAVACVKFSSYHYHNYRRNVICSASVDRTIRFWDFKDNKELQIFNKHTGWIGGIEFSPFNGGRYLCSGSEDNTICLWDVETSKLLHVLKGHKDCVRSVDISSLQSNNNKNESNSIGVIGGNGYNICSGSFDNTIILWDIETAKQLIVFKGHSKGVMNVKYGSNEFGCANTILSGSNDESVRLWDVRSGEQIQVFNGHERGVYAVEYSPFVIKNNSEAVSGNSNVICSGSVDNTIRFWDIRSNKNKLQAIKGDEKKKE</sequence>
<dbReference type="GO" id="GO:1990234">
    <property type="term" value="C:transferase complex"/>
    <property type="evidence" value="ECO:0007669"/>
    <property type="project" value="UniProtKB-ARBA"/>
</dbReference>
<dbReference type="SUPFAM" id="SSF50978">
    <property type="entry name" value="WD40 repeat-like"/>
    <property type="match status" value="1"/>
</dbReference>
<dbReference type="Gene3D" id="2.130.10.10">
    <property type="entry name" value="YVTN repeat-like/Quinoprotein amine dehydrogenase"/>
    <property type="match status" value="3"/>
</dbReference>
<keyword evidence="6" id="KW-1185">Reference proteome</keyword>
<proteinExistence type="predicted"/>
<accession>X6MSK9</accession>
<keyword evidence="1 3" id="KW-0853">WD repeat</keyword>
<organism evidence="5 6">
    <name type="scientific">Reticulomyxa filosa</name>
    <dbReference type="NCBI Taxonomy" id="46433"/>
    <lineage>
        <taxon>Eukaryota</taxon>
        <taxon>Sar</taxon>
        <taxon>Rhizaria</taxon>
        <taxon>Retaria</taxon>
        <taxon>Foraminifera</taxon>
        <taxon>Monothalamids</taxon>
        <taxon>Reticulomyxidae</taxon>
        <taxon>Reticulomyxa</taxon>
    </lineage>
</organism>
<gene>
    <name evidence="5" type="ORF">RFI_21265</name>
</gene>
<protein>
    <submittedName>
        <fullName evidence="5">WD-repeat protein</fullName>
    </submittedName>
</protein>
<keyword evidence="4" id="KW-0472">Membrane</keyword>
<feature type="repeat" description="WD" evidence="3">
    <location>
        <begin position="187"/>
        <end position="234"/>
    </location>
</feature>
<evidence type="ECO:0000256" key="3">
    <source>
        <dbReference type="PROSITE-ProRule" id="PRU00221"/>
    </source>
</evidence>
<feature type="repeat" description="WD" evidence="3">
    <location>
        <begin position="143"/>
        <end position="186"/>
    </location>
</feature>
<dbReference type="Pfam" id="PF00400">
    <property type="entry name" value="WD40"/>
    <property type="match status" value="6"/>
</dbReference>
<evidence type="ECO:0000256" key="4">
    <source>
        <dbReference type="SAM" id="Phobius"/>
    </source>
</evidence>
<feature type="repeat" description="WD" evidence="3">
    <location>
        <begin position="312"/>
        <end position="338"/>
    </location>
</feature>
<feature type="repeat" description="WD" evidence="3">
    <location>
        <begin position="385"/>
        <end position="438"/>
    </location>
</feature>
<dbReference type="PROSITE" id="PS50082">
    <property type="entry name" value="WD_REPEATS_2"/>
    <property type="match status" value="6"/>
</dbReference>
<dbReference type="PANTHER" id="PTHR22847:SF637">
    <property type="entry name" value="WD REPEAT DOMAIN 5B"/>
    <property type="match status" value="1"/>
</dbReference>
<dbReference type="PROSITE" id="PS00678">
    <property type="entry name" value="WD_REPEATS_1"/>
    <property type="match status" value="5"/>
</dbReference>
<dbReference type="InterPro" id="IPR036322">
    <property type="entry name" value="WD40_repeat_dom_sf"/>
</dbReference>
<keyword evidence="4" id="KW-0812">Transmembrane</keyword>
<keyword evidence="4" id="KW-1133">Transmembrane helix</keyword>
<dbReference type="PROSITE" id="PS50294">
    <property type="entry name" value="WD_REPEATS_REGION"/>
    <property type="match status" value="3"/>
</dbReference>
<keyword evidence="2" id="KW-0677">Repeat</keyword>
<dbReference type="Proteomes" id="UP000023152">
    <property type="component" value="Unassembled WGS sequence"/>
</dbReference>
<dbReference type="EMBL" id="ASPP01018581">
    <property type="protein sequence ID" value="ETO16095.1"/>
    <property type="molecule type" value="Genomic_DNA"/>
</dbReference>
<evidence type="ECO:0000256" key="2">
    <source>
        <dbReference type="ARBA" id="ARBA00022737"/>
    </source>
</evidence>
<dbReference type="SMART" id="SM00320">
    <property type="entry name" value="WD40"/>
    <property type="match status" value="6"/>
</dbReference>
<dbReference type="PANTHER" id="PTHR22847">
    <property type="entry name" value="WD40 REPEAT PROTEIN"/>
    <property type="match status" value="1"/>
</dbReference>
<evidence type="ECO:0000313" key="6">
    <source>
        <dbReference type="Proteomes" id="UP000023152"/>
    </source>
</evidence>
<feature type="repeat" description="WD" evidence="3">
    <location>
        <begin position="235"/>
        <end position="278"/>
    </location>
</feature>
<evidence type="ECO:0000256" key="1">
    <source>
        <dbReference type="ARBA" id="ARBA00022574"/>
    </source>
</evidence>
<reference evidence="5 6" key="1">
    <citation type="journal article" date="2013" name="Curr. Biol.">
        <title>The Genome of the Foraminiferan Reticulomyxa filosa.</title>
        <authorList>
            <person name="Glockner G."/>
            <person name="Hulsmann N."/>
            <person name="Schleicher M."/>
            <person name="Noegel A.A."/>
            <person name="Eichinger L."/>
            <person name="Gallinger C."/>
            <person name="Pawlowski J."/>
            <person name="Sierra R."/>
            <person name="Euteneuer U."/>
            <person name="Pillet L."/>
            <person name="Moustafa A."/>
            <person name="Platzer M."/>
            <person name="Groth M."/>
            <person name="Szafranski K."/>
            <person name="Schliwa M."/>
        </authorList>
    </citation>
    <scope>NUCLEOTIDE SEQUENCE [LARGE SCALE GENOMIC DNA]</scope>
</reference>
<comment type="caution">
    <text evidence="5">The sequence shown here is derived from an EMBL/GenBank/DDBJ whole genome shotgun (WGS) entry which is preliminary data.</text>
</comment>
<dbReference type="PRINTS" id="PR00320">
    <property type="entry name" value="GPROTEINBRPT"/>
</dbReference>